<accession>A0A226GYZ0</accession>
<dbReference type="Proteomes" id="UP000198345">
    <property type="component" value="Unassembled WGS sequence"/>
</dbReference>
<dbReference type="Pfam" id="PF08695">
    <property type="entry name" value="Coa1"/>
    <property type="match status" value="1"/>
</dbReference>
<gene>
    <name evidence="1" type="ORF">B0A66_17460</name>
</gene>
<reference evidence="1 2" key="1">
    <citation type="submission" date="2016-11" db="EMBL/GenBank/DDBJ databases">
        <title>Whole genomes of Flavobacteriaceae.</title>
        <authorList>
            <person name="Stine C."/>
            <person name="Li C."/>
            <person name="Tadesse D."/>
        </authorList>
    </citation>
    <scope>NUCLEOTIDE SEQUENCE [LARGE SCALE GENOMIC DNA]</scope>
    <source>
        <strain evidence="1 2">DSM 18292</strain>
    </source>
</reference>
<evidence type="ECO:0008006" key="3">
    <source>
        <dbReference type="Google" id="ProtNLM"/>
    </source>
</evidence>
<keyword evidence="2" id="KW-1185">Reference proteome</keyword>
<dbReference type="AlphaFoldDB" id="A0A226GYZ0"/>
<dbReference type="EMBL" id="MUGW01000039">
    <property type="protein sequence ID" value="OXA86788.1"/>
    <property type="molecule type" value="Genomic_DNA"/>
</dbReference>
<evidence type="ECO:0000313" key="1">
    <source>
        <dbReference type="EMBL" id="OXA86788.1"/>
    </source>
</evidence>
<dbReference type="InterPro" id="IPR014807">
    <property type="entry name" value="Coa1"/>
</dbReference>
<dbReference type="RefSeq" id="WP_089051144.1">
    <property type="nucleotide sequence ID" value="NZ_FXTV01000010.1"/>
</dbReference>
<comment type="caution">
    <text evidence="1">The sequence shown here is derived from an EMBL/GenBank/DDBJ whole genome shotgun (WGS) entry which is preliminary data.</text>
</comment>
<protein>
    <recommendedName>
        <fullName evidence="3">Cytochrome oxidase complex assembly protein 1</fullName>
    </recommendedName>
</protein>
<sequence length="145" mass="16282">MQDNDLIVKESWIKKNWKWFLALAIVFLLLLAVILSSTSQKGISDLASAYNDHSLHEKAIDLANTNKEVQEIIGKINPIDKLAILEGNAIYSNNNNTVSLSIRITGAKKNGKLDIDAVKKGSEWHYTKIIVRTKKPKEEIIVVDK</sequence>
<evidence type="ECO:0000313" key="2">
    <source>
        <dbReference type="Proteomes" id="UP000198345"/>
    </source>
</evidence>
<proteinExistence type="predicted"/>
<name>A0A226GYZ0_9FLAO</name>
<organism evidence="1 2">
    <name type="scientific">Flavobacterium hercynium</name>
    <dbReference type="NCBI Taxonomy" id="387094"/>
    <lineage>
        <taxon>Bacteria</taxon>
        <taxon>Pseudomonadati</taxon>
        <taxon>Bacteroidota</taxon>
        <taxon>Flavobacteriia</taxon>
        <taxon>Flavobacteriales</taxon>
        <taxon>Flavobacteriaceae</taxon>
        <taxon>Flavobacterium</taxon>
    </lineage>
</organism>
<dbReference type="OrthoDB" id="1178263at2"/>